<dbReference type="Pfam" id="PF01208">
    <property type="entry name" value="URO-D"/>
    <property type="match status" value="1"/>
</dbReference>
<dbReference type="RefSeq" id="WP_073343562.1">
    <property type="nucleotide sequence ID" value="NZ_FQVH01000015.1"/>
</dbReference>
<dbReference type="InterPro" id="IPR000257">
    <property type="entry name" value="Uroporphyrinogen_deCOase"/>
</dbReference>
<gene>
    <name evidence="2" type="ORF">SAMN02746089_01533</name>
</gene>
<dbReference type="InterPro" id="IPR038071">
    <property type="entry name" value="UROD/MetE-like_sf"/>
</dbReference>
<dbReference type="Gene3D" id="3.20.20.210">
    <property type="match status" value="1"/>
</dbReference>
<reference evidence="2 3" key="1">
    <citation type="submission" date="2016-11" db="EMBL/GenBank/DDBJ databases">
        <authorList>
            <person name="Jaros S."/>
            <person name="Januszkiewicz K."/>
            <person name="Wedrychowicz H."/>
        </authorList>
    </citation>
    <scope>NUCLEOTIDE SEQUENCE [LARGE SCALE GENOMIC DNA]</scope>
    <source>
        <strain evidence="2 3">DSM 17918</strain>
    </source>
</reference>
<keyword evidence="3" id="KW-1185">Reference proteome</keyword>
<dbReference type="STRING" id="1121256.SAMN02746089_01533"/>
<dbReference type="GO" id="GO:0006779">
    <property type="term" value="P:porphyrin-containing compound biosynthetic process"/>
    <property type="evidence" value="ECO:0007669"/>
    <property type="project" value="InterPro"/>
</dbReference>
<accession>A0A1M4ZZY5</accession>
<dbReference type="GO" id="GO:0004853">
    <property type="term" value="F:uroporphyrinogen decarboxylase activity"/>
    <property type="evidence" value="ECO:0007669"/>
    <property type="project" value="InterPro"/>
</dbReference>
<name>A0A1M4ZZY5_9THEO</name>
<evidence type="ECO:0000313" key="3">
    <source>
        <dbReference type="Proteomes" id="UP000184088"/>
    </source>
</evidence>
<dbReference type="EMBL" id="FQVH01000015">
    <property type="protein sequence ID" value="SHF23589.1"/>
    <property type="molecule type" value="Genomic_DNA"/>
</dbReference>
<dbReference type="AlphaFoldDB" id="A0A1M4ZZY5"/>
<sequence length="379" mass="45058">MFTDKAMTQRERFINTMEYKAVDRIPNYEVGVWGQTIDRWEKEGLNIYDLHWDWFTGEEFFDMDAREFINLNYGMIPPFEAEIIEKTDRYEIIRHENGVVTKALIEGTAHGTRASMDQYLKFPVENIDDFRELKKRYVANMRRRYPPQWEKIMLPRWKSRDHVLVLGRNCSTLGFYWRAREWMGTENLCYAWYDQPELMHEMMEFIADFTIEVSRPILEKTDVDYVFINEDMAMKSGPLLSPKTYKEFIYPHMRRLVDYFKSHGVRYVGVDTDGNCEALIPLLMDAGVDFIWPMERAADMDPIKLRKKFGRSLRLWGGIDKRILAKTKADIEEHLMSLLPLIEEGGFIPTVDHLVPPDVPLENFMYYMKRKIDLLSGRF</sequence>
<organism evidence="2 3">
    <name type="scientific">Caldanaerobius fijiensis DSM 17918</name>
    <dbReference type="NCBI Taxonomy" id="1121256"/>
    <lineage>
        <taxon>Bacteria</taxon>
        <taxon>Bacillati</taxon>
        <taxon>Bacillota</taxon>
        <taxon>Clostridia</taxon>
        <taxon>Thermoanaerobacterales</taxon>
        <taxon>Thermoanaerobacteraceae</taxon>
        <taxon>Caldanaerobius</taxon>
    </lineage>
</organism>
<dbReference type="InterPro" id="IPR052024">
    <property type="entry name" value="Methanogen_methyltrans"/>
</dbReference>
<feature type="domain" description="Uroporphyrinogen decarboxylase (URO-D)" evidence="1">
    <location>
        <begin position="143"/>
        <end position="369"/>
    </location>
</feature>
<dbReference type="OrthoDB" id="1714431at2"/>
<dbReference type="PANTHER" id="PTHR47099">
    <property type="entry name" value="METHYLCOBAMIDE:COM METHYLTRANSFERASE MTBA"/>
    <property type="match status" value="1"/>
</dbReference>
<dbReference type="PANTHER" id="PTHR47099:SF1">
    <property type="entry name" value="METHYLCOBAMIDE:COM METHYLTRANSFERASE MTBA"/>
    <property type="match status" value="1"/>
</dbReference>
<proteinExistence type="predicted"/>
<protein>
    <submittedName>
        <fullName evidence="2">Uroporphyrinogen decarboxylase (URO-D)</fullName>
    </submittedName>
</protein>
<evidence type="ECO:0000259" key="1">
    <source>
        <dbReference type="Pfam" id="PF01208"/>
    </source>
</evidence>
<evidence type="ECO:0000313" key="2">
    <source>
        <dbReference type="EMBL" id="SHF23589.1"/>
    </source>
</evidence>
<dbReference type="SUPFAM" id="SSF51726">
    <property type="entry name" value="UROD/MetE-like"/>
    <property type="match status" value="1"/>
</dbReference>
<dbReference type="Proteomes" id="UP000184088">
    <property type="component" value="Unassembled WGS sequence"/>
</dbReference>